<keyword evidence="4 6" id="KW-0067">ATP-binding</keyword>
<dbReference type="InterPro" id="IPR036961">
    <property type="entry name" value="Kinesin_motor_dom_sf"/>
</dbReference>
<organism evidence="8 9">
    <name type="scientific">Cylindrotheca closterium</name>
    <dbReference type="NCBI Taxonomy" id="2856"/>
    <lineage>
        <taxon>Eukaryota</taxon>
        <taxon>Sar</taxon>
        <taxon>Stramenopiles</taxon>
        <taxon>Ochrophyta</taxon>
        <taxon>Bacillariophyta</taxon>
        <taxon>Bacillariophyceae</taxon>
        <taxon>Bacillariophycidae</taxon>
        <taxon>Bacillariales</taxon>
        <taxon>Bacillariaceae</taxon>
        <taxon>Cylindrotheca</taxon>
    </lineage>
</organism>
<gene>
    <name evidence="8" type="ORF">CYCCA115_LOCUS15013</name>
</gene>
<comment type="caution">
    <text evidence="8">The sequence shown here is derived from an EMBL/GenBank/DDBJ whole genome shotgun (WGS) entry which is preliminary data.</text>
</comment>
<evidence type="ECO:0000313" key="8">
    <source>
        <dbReference type="EMBL" id="CAJ1954421.1"/>
    </source>
</evidence>
<keyword evidence="3 6" id="KW-0547">Nucleotide-binding</keyword>
<dbReference type="GO" id="GO:0007052">
    <property type="term" value="P:mitotic spindle organization"/>
    <property type="evidence" value="ECO:0007669"/>
    <property type="project" value="TreeGrafter"/>
</dbReference>
<dbReference type="InterPro" id="IPR027640">
    <property type="entry name" value="Kinesin-like_fam"/>
</dbReference>
<comment type="subcellular location">
    <subcellularLocation>
        <location evidence="1">Cytoplasm</location>
    </subcellularLocation>
</comment>
<dbReference type="Proteomes" id="UP001295423">
    <property type="component" value="Unassembled WGS sequence"/>
</dbReference>
<proteinExistence type="inferred from homology"/>
<dbReference type="PRINTS" id="PR00380">
    <property type="entry name" value="KINESINHEAVY"/>
</dbReference>
<keyword evidence="9" id="KW-1185">Reference proteome</keyword>
<keyword evidence="5" id="KW-0175">Coiled coil</keyword>
<evidence type="ECO:0000313" key="9">
    <source>
        <dbReference type="Proteomes" id="UP001295423"/>
    </source>
</evidence>
<evidence type="ECO:0000256" key="4">
    <source>
        <dbReference type="ARBA" id="ARBA00022840"/>
    </source>
</evidence>
<dbReference type="GO" id="GO:0003777">
    <property type="term" value="F:microtubule motor activity"/>
    <property type="evidence" value="ECO:0007669"/>
    <property type="project" value="InterPro"/>
</dbReference>
<dbReference type="SMART" id="SM00129">
    <property type="entry name" value="KISc"/>
    <property type="match status" value="1"/>
</dbReference>
<dbReference type="Gene3D" id="3.40.850.10">
    <property type="entry name" value="Kinesin motor domain"/>
    <property type="match status" value="1"/>
</dbReference>
<evidence type="ECO:0000256" key="1">
    <source>
        <dbReference type="ARBA" id="ARBA00004496"/>
    </source>
</evidence>
<sequence>MSTSSITTLVLEDESLLFSILSFCDDRTSRNEVLFLSKRFLDLLTSEVSFRWRLQCLHIVHGIYSPPTLGLKQTWKDIYLESYPQRNLWSAHKNSKSDSESNKILACMRLKPVLDEPSEHQAAPAEKIVLPLHQRLALIRMSQNLKSNREALRVLQMQGDWFTAQWQQEKSCNEEADGKEITPQEEVAGLPSLIGGVHSIDHENNRVFVVDHTKGLREFSFDHVLPDLSSQDMTYETCARPLVTNFVNGFNSTCLAYGQTGSGKSHTMFGPHDPSNELMSFDQNSSQWGIIPRACYEVFQALEYRQANVRIEIDASVSMSYIEIYGESVSDLLRERAPCGHSKVAAQRYVLDGEAEKSVASFEDTVKLLNQGELQKRTASTAMNERSSRAHTLLILTLKQRAHTLGQVVTSRLFLLDLGGSENLKKSKANTNAQRTKEAVNINLGLLALKRCTAALNSTTRGKKSHVPYLDSKLTMLLSEGLGGNSKSCVILCAAQDPEHAKETLDTVAFGRAISNVSNDRKRSDEESMLKHLLNDIDMSIAKCEENIRRNERWETKTVKQTNAYDEMETKVTTLLVGAESDRLELEKLLRRRAQLTGTAIDIADAENIVGFGNAHSYGMGQQMVPKNE</sequence>
<dbReference type="PROSITE" id="PS50067">
    <property type="entry name" value="KINESIN_MOTOR_2"/>
    <property type="match status" value="1"/>
</dbReference>
<evidence type="ECO:0000256" key="5">
    <source>
        <dbReference type="ARBA" id="ARBA00023054"/>
    </source>
</evidence>
<dbReference type="PANTHER" id="PTHR47969">
    <property type="entry name" value="CHROMOSOME-ASSOCIATED KINESIN KIF4A-RELATED"/>
    <property type="match status" value="1"/>
</dbReference>
<dbReference type="GO" id="GO:0005875">
    <property type="term" value="C:microtubule associated complex"/>
    <property type="evidence" value="ECO:0007669"/>
    <property type="project" value="TreeGrafter"/>
</dbReference>
<protein>
    <recommendedName>
        <fullName evidence="7">Kinesin motor domain-containing protein</fullName>
    </recommendedName>
</protein>
<dbReference type="GO" id="GO:0007018">
    <property type="term" value="P:microtubule-based movement"/>
    <property type="evidence" value="ECO:0007669"/>
    <property type="project" value="InterPro"/>
</dbReference>
<feature type="domain" description="Kinesin motor" evidence="7">
    <location>
        <begin position="192"/>
        <end position="517"/>
    </location>
</feature>
<evidence type="ECO:0000256" key="3">
    <source>
        <dbReference type="ARBA" id="ARBA00022741"/>
    </source>
</evidence>
<dbReference type="AlphaFoldDB" id="A0AAD2FWV6"/>
<evidence type="ECO:0000256" key="6">
    <source>
        <dbReference type="PROSITE-ProRule" id="PRU00283"/>
    </source>
</evidence>
<dbReference type="GO" id="GO:0005524">
    <property type="term" value="F:ATP binding"/>
    <property type="evidence" value="ECO:0007669"/>
    <property type="project" value="UniProtKB-UniRule"/>
</dbReference>
<feature type="binding site" evidence="6">
    <location>
        <begin position="258"/>
        <end position="265"/>
    </location>
    <ligand>
        <name>ATP</name>
        <dbReference type="ChEBI" id="CHEBI:30616"/>
    </ligand>
</feature>
<dbReference type="InterPro" id="IPR027417">
    <property type="entry name" value="P-loop_NTPase"/>
</dbReference>
<dbReference type="PANTHER" id="PTHR47969:SF15">
    <property type="entry name" value="CHROMOSOME-ASSOCIATED KINESIN KIF4A-RELATED"/>
    <property type="match status" value="1"/>
</dbReference>
<keyword evidence="2" id="KW-0963">Cytoplasm</keyword>
<dbReference type="GO" id="GO:0051231">
    <property type="term" value="P:spindle elongation"/>
    <property type="evidence" value="ECO:0007669"/>
    <property type="project" value="TreeGrafter"/>
</dbReference>
<accession>A0AAD2FWV6</accession>
<reference evidence="8" key="1">
    <citation type="submission" date="2023-08" db="EMBL/GenBank/DDBJ databases">
        <authorList>
            <person name="Audoor S."/>
            <person name="Bilcke G."/>
        </authorList>
    </citation>
    <scope>NUCLEOTIDE SEQUENCE</scope>
</reference>
<evidence type="ECO:0000259" key="7">
    <source>
        <dbReference type="PROSITE" id="PS50067"/>
    </source>
</evidence>
<keyword evidence="6" id="KW-0505">Motor protein</keyword>
<evidence type="ECO:0000256" key="2">
    <source>
        <dbReference type="ARBA" id="ARBA00022490"/>
    </source>
</evidence>
<dbReference type="GO" id="GO:0008017">
    <property type="term" value="F:microtubule binding"/>
    <property type="evidence" value="ECO:0007669"/>
    <property type="project" value="InterPro"/>
</dbReference>
<dbReference type="GO" id="GO:0005737">
    <property type="term" value="C:cytoplasm"/>
    <property type="evidence" value="ECO:0007669"/>
    <property type="project" value="UniProtKB-SubCell"/>
</dbReference>
<comment type="similarity">
    <text evidence="6">Belongs to the TRAFAC class myosin-kinesin ATPase superfamily. Kinesin family.</text>
</comment>
<dbReference type="EMBL" id="CAKOGP040001869">
    <property type="protein sequence ID" value="CAJ1954421.1"/>
    <property type="molecule type" value="Genomic_DNA"/>
</dbReference>
<dbReference type="InterPro" id="IPR001752">
    <property type="entry name" value="Kinesin_motor_dom"/>
</dbReference>
<dbReference type="Pfam" id="PF00225">
    <property type="entry name" value="Kinesin"/>
    <property type="match status" value="1"/>
</dbReference>
<dbReference type="SUPFAM" id="SSF52540">
    <property type="entry name" value="P-loop containing nucleoside triphosphate hydrolases"/>
    <property type="match status" value="1"/>
</dbReference>
<name>A0AAD2FWV6_9STRA</name>